<proteinExistence type="predicted"/>
<protein>
    <submittedName>
        <fullName evidence="1">Uncharacterized protein</fullName>
    </submittedName>
</protein>
<name>A0A427B5T2_ENSVE</name>
<comment type="caution">
    <text evidence="1">The sequence shown here is derived from an EMBL/GenBank/DDBJ whole genome shotgun (WGS) entry which is preliminary data.</text>
</comment>
<reference evidence="1 2" key="1">
    <citation type="journal article" date="2014" name="Agronomy (Basel)">
        <title>A Draft Genome Sequence for Ensete ventricosum, the Drought-Tolerant Tree Against Hunger.</title>
        <authorList>
            <person name="Harrison J."/>
            <person name="Moore K.A."/>
            <person name="Paszkiewicz K."/>
            <person name="Jones T."/>
            <person name="Grant M."/>
            <person name="Ambacheew D."/>
            <person name="Muzemil S."/>
            <person name="Studholme D.J."/>
        </authorList>
    </citation>
    <scope>NUCLEOTIDE SEQUENCE [LARGE SCALE GENOMIC DNA]</scope>
</reference>
<gene>
    <name evidence="1" type="ORF">B296_00008677</name>
</gene>
<dbReference type="EMBL" id="AMZH03000422">
    <property type="protein sequence ID" value="RRT83840.1"/>
    <property type="molecule type" value="Genomic_DNA"/>
</dbReference>
<evidence type="ECO:0000313" key="2">
    <source>
        <dbReference type="Proteomes" id="UP000287651"/>
    </source>
</evidence>
<evidence type="ECO:0000313" key="1">
    <source>
        <dbReference type="EMBL" id="RRT83840.1"/>
    </source>
</evidence>
<dbReference type="Proteomes" id="UP000287651">
    <property type="component" value="Unassembled WGS sequence"/>
</dbReference>
<accession>A0A427B5T2</accession>
<dbReference type="AlphaFoldDB" id="A0A427B5T2"/>
<sequence>MSREKVWVNLCIFVRYFPMSCEVGKGEQGLVGILSSNRSLQRRTRFCWHFVKQQTDERIEVLLTTREKKDARIIQMKVCETRGNVDARRWSASSELFANAAATVHRYLSQKRASEFVSCDAEVAADPITGGVGGPQGAPGVMQDQVAVGWHLQKQPPVPQPSAVRT</sequence>
<organism evidence="1 2">
    <name type="scientific">Ensete ventricosum</name>
    <name type="common">Abyssinian banana</name>
    <name type="synonym">Musa ensete</name>
    <dbReference type="NCBI Taxonomy" id="4639"/>
    <lineage>
        <taxon>Eukaryota</taxon>
        <taxon>Viridiplantae</taxon>
        <taxon>Streptophyta</taxon>
        <taxon>Embryophyta</taxon>
        <taxon>Tracheophyta</taxon>
        <taxon>Spermatophyta</taxon>
        <taxon>Magnoliopsida</taxon>
        <taxon>Liliopsida</taxon>
        <taxon>Zingiberales</taxon>
        <taxon>Musaceae</taxon>
        <taxon>Ensete</taxon>
    </lineage>
</organism>